<evidence type="ECO:0000313" key="3">
    <source>
        <dbReference type="Proteomes" id="UP000541444"/>
    </source>
</evidence>
<dbReference type="EMBL" id="JACGCM010002660">
    <property type="protein sequence ID" value="KAF6136986.1"/>
    <property type="molecule type" value="Genomic_DNA"/>
</dbReference>
<name>A0A7J7L2W6_9MAGN</name>
<protein>
    <submittedName>
        <fullName evidence="2">Uncharacterized protein</fullName>
    </submittedName>
</protein>
<organism evidence="2 3">
    <name type="scientific">Kingdonia uniflora</name>
    <dbReference type="NCBI Taxonomy" id="39325"/>
    <lineage>
        <taxon>Eukaryota</taxon>
        <taxon>Viridiplantae</taxon>
        <taxon>Streptophyta</taxon>
        <taxon>Embryophyta</taxon>
        <taxon>Tracheophyta</taxon>
        <taxon>Spermatophyta</taxon>
        <taxon>Magnoliopsida</taxon>
        <taxon>Ranunculales</taxon>
        <taxon>Circaeasteraceae</taxon>
        <taxon>Kingdonia</taxon>
    </lineage>
</organism>
<proteinExistence type="predicted"/>
<dbReference type="OrthoDB" id="1722452at2759"/>
<dbReference type="PANTHER" id="PTHR45786:SF74">
    <property type="entry name" value="ATP-DEPENDENT DNA HELICASE"/>
    <property type="match status" value="1"/>
</dbReference>
<reference evidence="2 3" key="1">
    <citation type="journal article" date="2020" name="IScience">
        <title>Genome Sequencing of the Endangered Kingdonia uniflora (Circaeasteraceae, Ranunculales) Reveals Potential Mechanisms of Evolutionary Specialization.</title>
        <authorList>
            <person name="Sun Y."/>
            <person name="Deng T."/>
            <person name="Zhang A."/>
            <person name="Moore M.J."/>
            <person name="Landis J.B."/>
            <person name="Lin N."/>
            <person name="Zhang H."/>
            <person name="Zhang X."/>
            <person name="Huang J."/>
            <person name="Zhang X."/>
            <person name="Sun H."/>
            <person name="Wang H."/>
        </authorList>
    </citation>
    <scope>NUCLEOTIDE SEQUENCE [LARGE SCALE GENOMIC DNA]</scope>
    <source>
        <strain evidence="2">TB1705</strain>
        <tissue evidence="2">Leaf</tissue>
    </source>
</reference>
<sequence>MSLPLCVNMRIAGINATDQSCKRKIPIPEDLVEHIPTADLTALSERSCKDRYASPQCDGSNIEKGKEQKLGKQHKRKAPPISTQGGTIPAGEAQNLVEQMPTKRALGQRIKQEREQKLNIPVDSKKLKPQTQSKSTKIDPDPASIIPNLVDEMPMADFAAPSQKVLQRGVYPTEQFSFTCEYGESSKNDLLNQTFEIGESSKGSHNKSNTVPQFHFQDNFCNDGNLYSYVENVITQIVQEVRHNLGFMDILSPSCSALYWSDERLIKSPKYWPLFGTFSLQGKIRLPLLDVLPPMIQSLFDDDSAYACSFRKHIRQYNAFNAFMSLGATMDNRVINGRGPLPFSIHGELRHRSGALLPDQDKRASYTQLHIYDSSVPLNERTE</sequence>
<evidence type="ECO:0000256" key="1">
    <source>
        <dbReference type="SAM" id="MobiDB-lite"/>
    </source>
</evidence>
<dbReference type="PANTHER" id="PTHR45786">
    <property type="entry name" value="DNA BINDING PROTEIN-LIKE"/>
    <property type="match status" value="1"/>
</dbReference>
<dbReference type="Proteomes" id="UP000541444">
    <property type="component" value="Unassembled WGS sequence"/>
</dbReference>
<feature type="region of interest" description="Disordered" evidence="1">
    <location>
        <begin position="47"/>
        <end position="143"/>
    </location>
</feature>
<accession>A0A7J7L2W6</accession>
<gene>
    <name evidence="2" type="ORF">GIB67_030750</name>
</gene>
<comment type="caution">
    <text evidence="2">The sequence shown here is derived from an EMBL/GenBank/DDBJ whole genome shotgun (WGS) entry which is preliminary data.</text>
</comment>
<evidence type="ECO:0000313" key="2">
    <source>
        <dbReference type="EMBL" id="KAF6136986.1"/>
    </source>
</evidence>
<dbReference type="AlphaFoldDB" id="A0A7J7L2W6"/>
<keyword evidence="3" id="KW-1185">Reference proteome</keyword>
<feature type="compositionally biased region" description="Basic and acidic residues" evidence="1">
    <location>
        <begin position="61"/>
        <end position="70"/>
    </location>
</feature>